<dbReference type="PROSITE" id="PS51471">
    <property type="entry name" value="FE2OG_OXY"/>
    <property type="match status" value="1"/>
</dbReference>
<dbReference type="PANTHER" id="PTHR31212:SF4">
    <property type="entry name" value="ALPHA-KETOGLUTARATE-DEPENDENT DIOXYGENASE ALKB HOMOLOG 3"/>
    <property type="match status" value="1"/>
</dbReference>
<dbReference type="Proteomes" id="UP001597131">
    <property type="component" value="Unassembled WGS sequence"/>
</dbReference>
<dbReference type="InterPro" id="IPR037151">
    <property type="entry name" value="AlkB-like_sf"/>
</dbReference>
<comment type="caution">
    <text evidence="2">The sequence shown here is derived from an EMBL/GenBank/DDBJ whole genome shotgun (WGS) entry which is preliminary data.</text>
</comment>
<dbReference type="GO" id="GO:0051213">
    <property type="term" value="F:dioxygenase activity"/>
    <property type="evidence" value="ECO:0007669"/>
    <property type="project" value="UniProtKB-KW"/>
</dbReference>
<gene>
    <name evidence="2" type="ORF">ACFQ3Q_06105</name>
</gene>
<accession>A0ABW3NR42</accession>
<dbReference type="PANTHER" id="PTHR31212">
    <property type="entry name" value="ALPHA-KETOGLUTARATE-DEPENDENT DIOXYGENASE ALKB HOMOLOG 3"/>
    <property type="match status" value="1"/>
</dbReference>
<evidence type="ECO:0000259" key="1">
    <source>
        <dbReference type="PROSITE" id="PS51471"/>
    </source>
</evidence>
<dbReference type="Pfam" id="PF13532">
    <property type="entry name" value="2OG-FeII_Oxy_2"/>
    <property type="match status" value="1"/>
</dbReference>
<keyword evidence="2" id="KW-0560">Oxidoreductase</keyword>
<protein>
    <submittedName>
        <fullName evidence="2">Alpha-ketoglutarate-dependent dioxygenase AlkB family protein</fullName>
    </submittedName>
</protein>
<evidence type="ECO:0000313" key="3">
    <source>
        <dbReference type="Proteomes" id="UP001597131"/>
    </source>
</evidence>
<sequence>MQEEKIILPDSDLIYYRDFLVEKEAQQFLKIFIEEFPWRQDKIKLFGKEHLQPRLTALFADNAKPYTYSGITMQPDEFPEPLLKIKHRAEEVCGTKFTTCLANLYRDGQDSMGWHADDEKELGKNPVIASVSLGAERMFHLKHKQEKSLKHKLRLENGSLFLMQGLTQHFWKHQIPKTKKVTAPRINLTFRKIK</sequence>
<reference evidence="3" key="1">
    <citation type="journal article" date="2019" name="Int. J. Syst. Evol. Microbiol.">
        <title>The Global Catalogue of Microorganisms (GCM) 10K type strain sequencing project: providing services to taxonomists for standard genome sequencing and annotation.</title>
        <authorList>
            <consortium name="The Broad Institute Genomics Platform"/>
            <consortium name="The Broad Institute Genome Sequencing Center for Infectious Disease"/>
            <person name="Wu L."/>
            <person name="Ma J."/>
        </authorList>
    </citation>
    <scope>NUCLEOTIDE SEQUENCE [LARGE SCALE GENOMIC DNA]</scope>
    <source>
        <strain evidence="3">CCUG 64793</strain>
    </source>
</reference>
<feature type="domain" description="Fe2OG dioxygenase" evidence="1">
    <location>
        <begin position="96"/>
        <end position="194"/>
    </location>
</feature>
<evidence type="ECO:0000313" key="2">
    <source>
        <dbReference type="EMBL" id="MFD1095311.1"/>
    </source>
</evidence>
<name>A0ABW3NR42_9FLAO</name>
<keyword evidence="3" id="KW-1185">Reference proteome</keyword>
<proteinExistence type="predicted"/>
<dbReference type="InterPro" id="IPR032854">
    <property type="entry name" value="ALKBH3"/>
</dbReference>
<organism evidence="2 3">
    <name type="scientific">Salegentibacter chungangensis</name>
    <dbReference type="NCBI Taxonomy" id="1335724"/>
    <lineage>
        <taxon>Bacteria</taxon>
        <taxon>Pseudomonadati</taxon>
        <taxon>Bacteroidota</taxon>
        <taxon>Flavobacteriia</taxon>
        <taxon>Flavobacteriales</taxon>
        <taxon>Flavobacteriaceae</taxon>
        <taxon>Salegentibacter</taxon>
    </lineage>
</organism>
<dbReference type="EMBL" id="JBHTLI010000001">
    <property type="protein sequence ID" value="MFD1095311.1"/>
    <property type="molecule type" value="Genomic_DNA"/>
</dbReference>
<dbReference type="RefSeq" id="WP_380743947.1">
    <property type="nucleotide sequence ID" value="NZ_JBHTLI010000001.1"/>
</dbReference>
<keyword evidence="2" id="KW-0223">Dioxygenase</keyword>
<dbReference type="InterPro" id="IPR005123">
    <property type="entry name" value="Oxoglu/Fe-dep_dioxygenase_dom"/>
</dbReference>
<dbReference type="InterPro" id="IPR027450">
    <property type="entry name" value="AlkB-like"/>
</dbReference>
<dbReference type="SUPFAM" id="SSF51197">
    <property type="entry name" value="Clavaminate synthase-like"/>
    <property type="match status" value="1"/>
</dbReference>
<dbReference type="Gene3D" id="2.60.120.590">
    <property type="entry name" value="Alpha-ketoglutarate-dependent dioxygenase AlkB-like"/>
    <property type="match status" value="1"/>
</dbReference>